<proteinExistence type="predicted"/>
<dbReference type="RefSeq" id="WP_379482381.1">
    <property type="nucleotide sequence ID" value="NZ_JBHMCF010000002.1"/>
</dbReference>
<dbReference type="SUPFAM" id="SSF52540">
    <property type="entry name" value="P-loop containing nucleoside triphosphate hydrolases"/>
    <property type="match status" value="1"/>
</dbReference>
<name>A0ABV5NCX3_9ACTN</name>
<dbReference type="PANTHER" id="PTHR42698:SF1">
    <property type="entry name" value="GTPASE ERA, MITOCHONDRIAL"/>
    <property type="match status" value="1"/>
</dbReference>
<feature type="compositionally biased region" description="Basic and acidic residues" evidence="1">
    <location>
        <begin position="1"/>
        <end position="11"/>
    </location>
</feature>
<dbReference type="Proteomes" id="UP001589568">
    <property type="component" value="Unassembled WGS sequence"/>
</dbReference>
<dbReference type="Gene3D" id="3.40.50.300">
    <property type="entry name" value="P-loop containing nucleotide triphosphate hydrolases"/>
    <property type="match status" value="1"/>
</dbReference>
<evidence type="ECO:0000259" key="2">
    <source>
        <dbReference type="Pfam" id="PF01926"/>
    </source>
</evidence>
<dbReference type="InterPro" id="IPR005662">
    <property type="entry name" value="GTPase_Era-like"/>
</dbReference>
<evidence type="ECO:0000256" key="1">
    <source>
        <dbReference type="SAM" id="MobiDB-lite"/>
    </source>
</evidence>
<accession>A0ABV5NCX3</accession>
<protein>
    <submittedName>
        <fullName evidence="3">GTPase</fullName>
    </submittedName>
</protein>
<keyword evidence="4" id="KW-1185">Reference proteome</keyword>
<evidence type="ECO:0000313" key="3">
    <source>
        <dbReference type="EMBL" id="MFB9467866.1"/>
    </source>
</evidence>
<feature type="domain" description="G" evidence="2">
    <location>
        <begin position="151"/>
        <end position="274"/>
    </location>
</feature>
<dbReference type="PANTHER" id="PTHR42698">
    <property type="entry name" value="GTPASE ERA"/>
    <property type="match status" value="1"/>
</dbReference>
<dbReference type="InterPro" id="IPR006073">
    <property type="entry name" value="GTP-bd"/>
</dbReference>
<comment type="caution">
    <text evidence="3">The sequence shown here is derived from an EMBL/GenBank/DDBJ whole genome shotgun (WGS) entry which is preliminary data.</text>
</comment>
<organism evidence="3 4">
    <name type="scientific">Nonomuraea salmonea</name>
    <dbReference type="NCBI Taxonomy" id="46181"/>
    <lineage>
        <taxon>Bacteria</taxon>
        <taxon>Bacillati</taxon>
        <taxon>Actinomycetota</taxon>
        <taxon>Actinomycetes</taxon>
        <taxon>Streptosporangiales</taxon>
        <taxon>Streptosporangiaceae</taxon>
        <taxon>Nonomuraea</taxon>
    </lineage>
</organism>
<feature type="compositionally biased region" description="Acidic residues" evidence="1">
    <location>
        <begin position="48"/>
        <end position="74"/>
    </location>
</feature>
<sequence>MSADEAGKPETSEPAASEPRSQSEHTSGEKTGSQEQQTSDEQPKDGESADDGEQAEGEDVQAQDAQEDGGEAEWPEASPAGPGERVEELPPETVEALTTALNALRESIADVRFCDDLPGSAEARQAQAALLAQMENYVVPRIRTSTAPALIVVAGSTGAGKSTLVNSLAEKNVSRTGVRRPTTGTPVLVCHPEDHKWFAEGELLGGLERLDKPTPEAGLDSVVIAPTEKLPQGVALLDTPDIDSVVEEHHEIARRMLDTADLWIFVTTAARYADAPAWNVLRLAKERGARLAIVLSRVPDKSADVVLKHFVRMLTEYGLGDIERFVIHESKVSDGRLPDSEVTELRLWLAELSVDEARRAAAVRETLNGVLNSFRTRVPALAKHLEAGAAIRAELRGDVEAAFLSALSDIDKASKNGSLLHGEVLARWQDFAGSGDLMRALHLRRRGRAARQAPERVLAFKAAIRSGLESVIVAAANRASKEVAARWRHRSELGAKLGEDLDRPSDDLVRHTGRAIASWQDHLGELVRTEGVAKRSVSKIVSFDPESLALIFMVAMFSGGNGEGVPHRLVNALLGAESLRGIGTKAFSDLRARIGMLFDEEAMRYVKALDSAGIPDDSVATRLYQATYNLEVAR</sequence>
<evidence type="ECO:0000313" key="4">
    <source>
        <dbReference type="Proteomes" id="UP001589568"/>
    </source>
</evidence>
<gene>
    <name evidence="3" type="ORF">ACFFR3_00025</name>
</gene>
<reference evidence="3 4" key="1">
    <citation type="submission" date="2024-09" db="EMBL/GenBank/DDBJ databases">
        <authorList>
            <person name="Sun Q."/>
            <person name="Mori K."/>
        </authorList>
    </citation>
    <scope>NUCLEOTIDE SEQUENCE [LARGE SCALE GENOMIC DNA]</scope>
    <source>
        <strain evidence="3 4">JCM 3324</strain>
    </source>
</reference>
<feature type="compositionally biased region" description="Polar residues" evidence="1">
    <location>
        <begin position="29"/>
        <end position="40"/>
    </location>
</feature>
<dbReference type="InterPro" id="IPR027417">
    <property type="entry name" value="P-loop_NTPase"/>
</dbReference>
<dbReference type="EMBL" id="JBHMCF010000002">
    <property type="protein sequence ID" value="MFB9467866.1"/>
    <property type="molecule type" value="Genomic_DNA"/>
</dbReference>
<feature type="region of interest" description="Disordered" evidence="1">
    <location>
        <begin position="1"/>
        <end position="92"/>
    </location>
</feature>
<dbReference type="Pfam" id="PF01926">
    <property type="entry name" value="MMR_HSR1"/>
    <property type="match status" value="1"/>
</dbReference>